<dbReference type="AlphaFoldDB" id="A0A923LYX2"/>
<accession>A0A923LYX2</accession>
<dbReference type="InterPro" id="IPR014986">
    <property type="entry name" value="XkdN-like"/>
</dbReference>
<evidence type="ECO:0000313" key="2">
    <source>
        <dbReference type="Proteomes" id="UP000606499"/>
    </source>
</evidence>
<organism evidence="1 2">
    <name type="scientific">Agathobaculum faecis</name>
    <dbReference type="NCBI Taxonomy" id="2763013"/>
    <lineage>
        <taxon>Bacteria</taxon>
        <taxon>Bacillati</taxon>
        <taxon>Bacillota</taxon>
        <taxon>Clostridia</taxon>
        <taxon>Eubacteriales</taxon>
        <taxon>Butyricicoccaceae</taxon>
        <taxon>Agathobaculum</taxon>
    </lineage>
</organism>
<sequence length="143" mass="15946">MGGLSAFMAQNVKKPENIKLVVSDRFVDENGKPIEWEVRCISSEENEVLQRDCIRQIPIPGKRNQYRQAADTVLYGRKLAAACTVFPNLNDAELQDSYHVKCAEDLIVKLLSVPGELAAYIDYLEGMCSPNQSLGDLVDEAKN</sequence>
<name>A0A923LYX2_9FIRM</name>
<evidence type="ECO:0000313" key="1">
    <source>
        <dbReference type="EMBL" id="MBC5726610.1"/>
    </source>
</evidence>
<protein>
    <submittedName>
        <fullName evidence="1">Phage portal protein</fullName>
    </submittedName>
</protein>
<dbReference type="RefSeq" id="WP_186950299.1">
    <property type="nucleotide sequence ID" value="NZ_JACOPL010000021.1"/>
</dbReference>
<comment type="caution">
    <text evidence="1">The sequence shown here is derived from an EMBL/GenBank/DDBJ whole genome shotgun (WGS) entry which is preliminary data.</text>
</comment>
<gene>
    <name evidence="1" type="ORF">H8S45_14235</name>
</gene>
<dbReference type="Proteomes" id="UP000606499">
    <property type="component" value="Unassembled WGS sequence"/>
</dbReference>
<proteinExistence type="predicted"/>
<dbReference type="InterPro" id="IPR038559">
    <property type="entry name" value="XkdN-like_sf"/>
</dbReference>
<dbReference type="Gene3D" id="3.30.2220.30">
    <property type="match status" value="1"/>
</dbReference>
<keyword evidence="2" id="KW-1185">Reference proteome</keyword>
<reference evidence="1" key="1">
    <citation type="submission" date="2020-08" db="EMBL/GenBank/DDBJ databases">
        <title>Genome public.</title>
        <authorList>
            <person name="Liu C."/>
            <person name="Sun Q."/>
        </authorList>
    </citation>
    <scope>NUCLEOTIDE SEQUENCE</scope>
    <source>
        <strain evidence="1">NSJ-28</strain>
    </source>
</reference>
<dbReference type="EMBL" id="JACOPL010000021">
    <property type="protein sequence ID" value="MBC5726610.1"/>
    <property type="molecule type" value="Genomic_DNA"/>
</dbReference>
<dbReference type="Pfam" id="PF08890">
    <property type="entry name" value="Phage_TAC_5"/>
    <property type="match status" value="1"/>
</dbReference>